<organism evidence="2 3">
    <name type="scientific">Mycena rosella</name>
    <name type="common">Pink bonnet</name>
    <name type="synonym">Agaricus rosellus</name>
    <dbReference type="NCBI Taxonomy" id="1033263"/>
    <lineage>
        <taxon>Eukaryota</taxon>
        <taxon>Fungi</taxon>
        <taxon>Dikarya</taxon>
        <taxon>Basidiomycota</taxon>
        <taxon>Agaricomycotina</taxon>
        <taxon>Agaricomycetes</taxon>
        <taxon>Agaricomycetidae</taxon>
        <taxon>Agaricales</taxon>
        <taxon>Marasmiineae</taxon>
        <taxon>Mycenaceae</taxon>
        <taxon>Mycena</taxon>
    </lineage>
</organism>
<keyword evidence="1" id="KW-0812">Transmembrane</keyword>
<keyword evidence="1" id="KW-1133">Transmembrane helix</keyword>
<evidence type="ECO:0000313" key="3">
    <source>
        <dbReference type="Proteomes" id="UP001221757"/>
    </source>
</evidence>
<evidence type="ECO:0000256" key="1">
    <source>
        <dbReference type="SAM" id="Phobius"/>
    </source>
</evidence>
<sequence>MSTKSVSPDPEKQAQEYGIDALGVHDDKIGRIGVNKPVFGYTTVVHPSGVYARQRQMHWRRARRTWATEPVTRRLGKPLRLHPPIPCTVPSCLHRGGRVSAPQASLAGAGERILIDAGTQIVTLLSCIVFWVSFVSGFLVSSLMGIRGTGRGHACGALVQGCRGVRVQRATPIRIRVDGDGVRRGSGVSACWRAQMGDNTGRGETIIRYAVGAYLLAEHRM</sequence>
<keyword evidence="1" id="KW-0472">Membrane</keyword>
<reference evidence="2" key="1">
    <citation type="submission" date="2023-03" db="EMBL/GenBank/DDBJ databases">
        <title>Massive genome expansion in bonnet fungi (Mycena s.s.) driven by repeated elements and novel gene families across ecological guilds.</title>
        <authorList>
            <consortium name="Lawrence Berkeley National Laboratory"/>
            <person name="Harder C.B."/>
            <person name="Miyauchi S."/>
            <person name="Viragh M."/>
            <person name="Kuo A."/>
            <person name="Thoen E."/>
            <person name="Andreopoulos B."/>
            <person name="Lu D."/>
            <person name="Skrede I."/>
            <person name="Drula E."/>
            <person name="Henrissat B."/>
            <person name="Morin E."/>
            <person name="Kohler A."/>
            <person name="Barry K."/>
            <person name="LaButti K."/>
            <person name="Morin E."/>
            <person name="Salamov A."/>
            <person name="Lipzen A."/>
            <person name="Mereny Z."/>
            <person name="Hegedus B."/>
            <person name="Baldrian P."/>
            <person name="Stursova M."/>
            <person name="Weitz H."/>
            <person name="Taylor A."/>
            <person name="Grigoriev I.V."/>
            <person name="Nagy L.G."/>
            <person name="Martin F."/>
            <person name="Kauserud H."/>
        </authorList>
    </citation>
    <scope>NUCLEOTIDE SEQUENCE</scope>
    <source>
        <strain evidence="2">CBHHK067</strain>
    </source>
</reference>
<accession>A0AAD7CS20</accession>
<keyword evidence="3" id="KW-1185">Reference proteome</keyword>
<gene>
    <name evidence="2" type="ORF">B0H17DRAFT_1259746</name>
</gene>
<proteinExistence type="predicted"/>
<name>A0AAD7CS20_MYCRO</name>
<feature type="transmembrane region" description="Helical" evidence="1">
    <location>
        <begin position="121"/>
        <end position="141"/>
    </location>
</feature>
<comment type="caution">
    <text evidence="2">The sequence shown here is derived from an EMBL/GenBank/DDBJ whole genome shotgun (WGS) entry which is preliminary data.</text>
</comment>
<evidence type="ECO:0000313" key="2">
    <source>
        <dbReference type="EMBL" id="KAJ7660992.1"/>
    </source>
</evidence>
<dbReference type="EMBL" id="JARKIE010000255">
    <property type="protein sequence ID" value="KAJ7660992.1"/>
    <property type="molecule type" value="Genomic_DNA"/>
</dbReference>
<dbReference type="Proteomes" id="UP001221757">
    <property type="component" value="Unassembled WGS sequence"/>
</dbReference>
<dbReference type="AlphaFoldDB" id="A0AAD7CS20"/>
<protein>
    <submittedName>
        <fullName evidence="2">Uncharacterized protein</fullName>
    </submittedName>
</protein>